<dbReference type="SUPFAM" id="SSF52540">
    <property type="entry name" value="P-loop containing nucleoside triphosphate hydrolases"/>
    <property type="match status" value="1"/>
</dbReference>
<accession>W5SL44</accession>
<dbReference type="Gene3D" id="3.40.50.300">
    <property type="entry name" value="P-loop containing nucleotide triphosphate hydrolases"/>
    <property type="match status" value="1"/>
</dbReference>
<sequence>MDKKKSKIIAIASLKGGVGKSTTGIIFATLLSKESKVLLIDIDTQASITSYFFNKIQEQNVNLESFNIYEVLREEPLEIRDAIINVNVNLDLIPSYLSLHKFNQEAISFKELRLKKRLEPIQDNYDYILIDTPPSLDFTLTNALVSSQYVLVPITAEKWAVESLDLLEFYSKKIGVDIPIFIFVTRFKKNNTHKHLLDILQLRDDFLGIISEREDLNRRIAENDIFDFNKDYINEYQGVLTYFLNKMKVTLSCGWKI</sequence>
<evidence type="ECO:0000259" key="1">
    <source>
        <dbReference type="Pfam" id="PF13614"/>
    </source>
</evidence>
<keyword evidence="2" id="KW-0614">Plasmid</keyword>
<dbReference type="InterPro" id="IPR027417">
    <property type="entry name" value="P-loop_NTPase"/>
</dbReference>
<dbReference type="HOGENOM" id="CLU_037612_6_3_12"/>
<feature type="domain" description="AAA" evidence="1">
    <location>
        <begin position="6"/>
        <end position="167"/>
    </location>
</feature>
<dbReference type="RefSeq" id="WP_025401490.1">
    <property type="nucleotide sequence ID" value="NZ_CP004326.1"/>
</dbReference>
<dbReference type="PANTHER" id="PTHR13696">
    <property type="entry name" value="P-LOOP CONTAINING NUCLEOSIDE TRIPHOSPHATE HYDROLASE"/>
    <property type="match status" value="1"/>
</dbReference>
<dbReference type="PANTHER" id="PTHR13696:SF99">
    <property type="entry name" value="COBYRINIC ACID AC-DIAMIDE SYNTHASE"/>
    <property type="match status" value="1"/>
</dbReference>
<reference evidence="2" key="1">
    <citation type="submission" date="2013-02" db="EMBL/GenBank/DDBJ databases">
        <title>Comparative genomics of Borrelia species.</title>
        <authorList>
            <person name="Schwan T.G."/>
            <person name="Raffel S.J."/>
            <person name="Porcella S.F."/>
        </authorList>
    </citation>
    <scope>NUCLEOTIDE SEQUENCE</scope>
    <source>
        <strain evidence="2">DOU</strain>
        <plasmid evidence="2">unnamed</plasmid>
    </source>
</reference>
<evidence type="ECO:0000313" key="2">
    <source>
        <dbReference type="EMBL" id="AHH07610.1"/>
    </source>
</evidence>
<geneLocation type="plasmid" evidence="2">
    <name>unnamed</name>
</geneLocation>
<dbReference type="Pfam" id="PF13614">
    <property type="entry name" value="AAA_31"/>
    <property type="match status" value="1"/>
</dbReference>
<dbReference type="AlphaFoldDB" id="W5SL44"/>
<dbReference type="EMBL" id="CP004326">
    <property type="protein sequence ID" value="AHH07610.1"/>
    <property type="molecule type" value="Genomic_DNA"/>
</dbReference>
<dbReference type="InterPro" id="IPR050678">
    <property type="entry name" value="DNA_Partitioning_ATPase"/>
</dbReference>
<name>W5SL44_9SPIR</name>
<proteinExistence type="predicted"/>
<gene>
    <name evidence="2" type="ORF">BCD_1544</name>
</gene>
<dbReference type="CDD" id="cd02042">
    <property type="entry name" value="ParAB_family"/>
    <property type="match status" value="1"/>
</dbReference>
<organism evidence="2">
    <name type="scientific">Borrelia crocidurae DOU</name>
    <dbReference type="NCBI Taxonomy" id="1293575"/>
    <lineage>
        <taxon>Bacteria</taxon>
        <taxon>Pseudomonadati</taxon>
        <taxon>Spirochaetota</taxon>
        <taxon>Spirochaetia</taxon>
        <taxon>Spirochaetales</taxon>
        <taxon>Borreliaceae</taxon>
        <taxon>Borrelia</taxon>
    </lineage>
</organism>
<protein>
    <submittedName>
        <fullName evidence="2">Atpase, para family protein</fullName>
    </submittedName>
</protein>
<dbReference type="InterPro" id="IPR025669">
    <property type="entry name" value="AAA_dom"/>
</dbReference>